<keyword evidence="3" id="KW-1185">Reference proteome</keyword>
<dbReference type="Proteomes" id="UP000091956">
    <property type="component" value="Unassembled WGS sequence"/>
</dbReference>
<feature type="region of interest" description="Disordered" evidence="1">
    <location>
        <begin position="126"/>
        <end position="155"/>
    </location>
</feature>
<protein>
    <submittedName>
        <fullName evidence="2">Uncharacterized protein</fullName>
    </submittedName>
</protein>
<dbReference type="AlphaFoldDB" id="A0A1B8GHK5"/>
<dbReference type="OrthoDB" id="3438749at2759"/>
<dbReference type="GeneID" id="28839963"/>
<evidence type="ECO:0000313" key="2">
    <source>
        <dbReference type="EMBL" id="OBT95321.1"/>
    </source>
</evidence>
<sequence length="187" mass="20322">MLATNDNSSQYPLSWASAGTEATAINVDEGCHDINYVHNNSSNNTYLQMVPQDGLNEASNLLRASQAQDVLRFPIAIQRMISEMEQEYCPIFDEYQGYESSDIVPVSFDTNRGAFIAVGPTHIIPPSDSERVTRGCPSTRGESSVVSGPGSGSGGGSGLWNRGELYFDHIGAQYEYAGYDYDDADEA</sequence>
<reference evidence="2 3" key="1">
    <citation type="submission" date="2016-03" db="EMBL/GenBank/DDBJ databases">
        <title>Comparative genomics of Pseudogymnoascus destructans, the fungus causing white-nose syndrome of bats.</title>
        <authorList>
            <person name="Palmer J.M."/>
            <person name="Drees K.P."/>
            <person name="Foster J.T."/>
            <person name="Lindner D.L."/>
        </authorList>
    </citation>
    <scope>NUCLEOTIDE SEQUENCE [LARGE SCALE GENOMIC DNA]</scope>
    <source>
        <strain evidence="2 3">UAMH 10579</strain>
    </source>
</reference>
<evidence type="ECO:0000313" key="3">
    <source>
        <dbReference type="Proteomes" id="UP000091956"/>
    </source>
</evidence>
<dbReference type="RefSeq" id="XP_018129054.1">
    <property type="nucleotide sequence ID" value="XM_018276020.1"/>
</dbReference>
<gene>
    <name evidence="2" type="ORF">VE01_06577</name>
</gene>
<name>A0A1B8GHK5_9PEZI</name>
<dbReference type="EMBL" id="KV460236">
    <property type="protein sequence ID" value="OBT95321.1"/>
    <property type="molecule type" value="Genomic_DNA"/>
</dbReference>
<accession>A0A1B8GHK5</accession>
<evidence type="ECO:0000256" key="1">
    <source>
        <dbReference type="SAM" id="MobiDB-lite"/>
    </source>
</evidence>
<proteinExistence type="predicted"/>
<reference evidence="3" key="2">
    <citation type="journal article" date="2018" name="Nat. Commun.">
        <title>Extreme sensitivity to ultraviolet light in the fungal pathogen causing white-nose syndrome of bats.</title>
        <authorList>
            <person name="Palmer J.M."/>
            <person name="Drees K.P."/>
            <person name="Foster J.T."/>
            <person name="Lindner D.L."/>
        </authorList>
    </citation>
    <scope>NUCLEOTIDE SEQUENCE [LARGE SCALE GENOMIC DNA]</scope>
    <source>
        <strain evidence="3">UAMH 10579</strain>
    </source>
</reference>
<organism evidence="2 3">
    <name type="scientific">Pseudogymnoascus verrucosus</name>
    <dbReference type="NCBI Taxonomy" id="342668"/>
    <lineage>
        <taxon>Eukaryota</taxon>
        <taxon>Fungi</taxon>
        <taxon>Dikarya</taxon>
        <taxon>Ascomycota</taxon>
        <taxon>Pezizomycotina</taxon>
        <taxon>Leotiomycetes</taxon>
        <taxon>Thelebolales</taxon>
        <taxon>Thelebolaceae</taxon>
        <taxon>Pseudogymnoascus</taxon>
    </lineage>
</organism>